<evidence type="ECO:0000256" key="1">
    <source>
        <dbReference type="ARBA" id="ARBA00004141"/>
    </source>
</evidence>
<evidence type="ECO:0000256" key="6">
    <source>
        <dbReference type="SAM" id="Phobius"/>
    </source>
</evidence>
<dbReference type="Proteomes" id="UP000250744">
    <property type="component" value="Unassembled WGS sequence"/>
</dbReference>
<keyword evidence="2" id="KW-0813">Transport</keyword>
<feature type="transmembrane region" description="Helical" evidence="6">
    <location>
        <begin position="21"/>
        <end position="40"/>
    </location>
</feature>
<reference evidence="8 9" key="1">
    <citation type="submission" date="2018-06" db="EMBL/GenBank/DDBJ databases">
        <title>Nitrincola tibetense sp. nov., isolated from Lake XuguoCo on Tibetan Plateau.</title>
        <authorList>
            <person name="Xing P."/>
        </authorList>
    </citation>
    <scope>NUCLEOTIDE SEQUENCE [LARGE SCALE GENOMIC DNA]</scope>
    <source>
        <strain evidence="9">xg18</strain>
    </source>
</reference>
<keyword evidence="3 6" id="KW-0812">Transmembrane</keyword>
<feature type="transmembrane region" description="Helical" evidence="6">
    <location>
        <begin position="201"/>
        <end position="219"/>
    </location>
</feature>
<dbReference type="OrthoDB" id="9809303at2"/>
<feature type="transmembrane region" description="Helical" evidence="6">
    <location>
        <begin position="63"/>
        <end position="90"/>
    </location>
</feature>
<name>A0A364NM24_9GAMM</name>
<evidence type="ECO:0000256" key="3">
    <source>
        <dbReference type="ARBA" id="ARBA00022692"/>
    </source>
</evidence>
<evidence type="ECO:0000259" key="7">
    <source>
        <dbReference type="Pfam" id="PF03600"/>
    </source>
</evidence>
<feature type="transmembrane region" description="Helical" evidence="6">
    <location>
        <begin position="328"/>
        <end position="350"/>
    </location>
</feature>
<dbReference type="InterPro" id="IPR004680">
    <property type="entry name" value="Cit_transptr-like_dom"/>
</dbReference>
<evidence type="ECO:0000313" key="9">
    <source>
        <dbReference type="Proteomes" id="UP000250744"/>
    </source>
</evidence>
<proteinExistence type="predicted"/>
<sequence length="351" mass="38336">MIGFVVLIAMMPGYLKDLPQLVEWNTIAILVGLIILSRGLEDSGALTRAGLFLLTHMHTERKLAVAIVIFSALLSAVVTNDVALFIVVPLTLGLNRVAKIPVGKLVIFEALAVNAGSAASPIGNPQNLYLWQLSNDSFMSFLTTMLPISLWMLLVILLLAIFAFKNERVELNGCHTSAPLLLPLFYLSLLSYPIFLILVELNYVMIGVSAVLIVFLAGWRKILWSVDWQIILIFILMFIVLGLLAKLPIMAVVAQYLIDLPGHEVTAAILLSQVISNVPATLFLSEFTQDGYKLAWGANVGGFGLAIGSLANLIALRLSNQQGLGLHFHAWSIPVLLLSSLGAFFLAPWFF</sequence>
<gene>
    <name evidence="8" type="ORF">DN062_09860</name>
</gene>
<evidence type="ECO:0000313" key="8">
    <source>
        <dbReference type="EMBL" id="RAU18168.1"/>
    </source>
</evidence>
<comment type="subcellular location">
    <subcellularLocation>
        <location evidence="1">Membrane</location>
        <topology evidence="1">Multi-pass membrane protein</topology>
    </subcellularLocation>
</comment>
<feature type="transmembrane region" description="Helical" evidence="6">
    <location>
        <begin position="231"/>
        <end position="253"/>
    </location>
</feature>
<dbReference type="EMBL" id="QKRX01000006">
    <property type="protein sequence ID" value="RAU18168.1"/>
    <property type="molecule type" value="Genomic_DNA"/>
</dbReference>
<dbReference type="PANTHER" id="PTHR43568">
    <property type="entry name" value="P PROTEIN"/>
    <property type="match status" value="1"/>
</dbReference>
<feature type="transmembrane region" description="Helical" evidence="6">
    <location>
        <begin position="176"/>
        <end position="195"/>
    </location>
</feature>
<dbReference type="GO" id="GO:0055085">
    <property type="term" value="P:transmembrane transport"/>
    <property type="evidence" value="ECO:0007669"/>
    <property type="project" value="InterPro"/>
</dbReference>
<keyword evidence="5 6" id="KW-0472">Membrane</keyword>
<keyword evidence="4 6" id="KW-1133">Transmembrane helix</keyword>
<keyword evidence="9" id="KW-1185">Reference proteome</keyword>
<dbReference type="PANTHER" id="PTHR43568:SF1">
    <property type="entry name" value="P PROTEIN"/>
    <property type="match status" value="1"/>
</dbReference>
<feature type="transmembrane region" description="Helical" evidence="6">
    <location>
        <begin position="102"/>
        <end position="122"/>
    </location>
</feature>
<evidence type="ECO:0000256" key="4">
    <source>
        <dbReference type="ARBA" id="ARBA00022989"/>
    </source>
</evidence>
<evidence type="ECO:0000256" key="5">
    <source>
        <dbReference type="ARBA" id="ARBA00023136"/>
    </source>
</evidence>
<dbReference type="GO" id="GO:0016020">
    <property type="term" value="C:membrane"/>
    <property type="evidence" value="ECO:0007669"/>
    <property type="project" value="UniProtKB-SubCell"/>
</dbReference>
<organism evidence="8 9">
    <name type="scientific">Nitrincola tibetensis</name>
    <dbReference type="NCBI Taxonomy" id="2219697"/>
    <lineage>
        <taxon>Bacteria</taxon>
        <taxon>Pseudomonadati</taxon>
        <taxon>Pseudomonadota</taxon>
        <taxon>Gammaproteobacteria</taxon>
        <taxon>Oceanospirillales</taxon>
        <taxon>Oceanospirillaceae</taxon>
        <taxon>Nitrincola</taxon>
    </lineage>
</organism>
<comment type="caution">
    <text evidence="8">The sequence shown here is derived from an EMBL/GenBank/DDBJ whole genome shotgun (WGS) entry which is preliminary data.</text>
</comment>
<feature type="domain" description="Citrate transporter-like" evidence="7">
    <location>
        <begin position="5"/>
        <end position="283"/>
    </location>
</feature>
<protein>
    <submittedName>
        <fullName evidence="8">Transporter</fullName>
    </submittedName>
</protein>
<accession>A0A364NM24</accession>
<feature type="transmembrane region" description="Helical" evidence="6">
    <location>
        <begin position="142"/>
        <end position="164"/>
    </location>
</feature>
<dbReference type="AlphaFoldDB" id="A0A364NM24"/>
<dbReference type="InterPro" id="IPR051475">
    <property type="entry name" value="Diverse_Ion_Transporter"/>
</dbReference>
<feature type="transmembrane region" description="Helical" evidence="6">
    <location>
        <begin position="296"/>
        <end position="316"/>
    </location>
</feature>
<evidence type="ECO:0000256" key="2">
    <source>
        <dbReference type="ARBA" id="ARBA00022448"/>
    </source>
</evidence>
<dbReference type="Pfam" id="PF03600">
    <property type="entry name" value="CitMHS"/>
    <property type="match status" value="1"/>
</dbReference>